<evidence type="ECO:0008006" key="2">
    <source>
        <dbReference type="Google" id="ProtNLM"/>
    </source>
</evidence>
<organism evidence="1">
    <name type="scientific">marine sediment metagenome</name>
    <dbReference type="NCBI Taxonomy" id="412755"/>
    <lineage>
        <taxon>unclassified sequences</taxon>
        <taxon>metagenomes</taxon>
        <taxon>ecological metagenomes</taxon>
    </lineage>
</organism>
<comment type="caution">
    <text evidence="1">The sequence shown here is derived from an EMBL/GenBank/DDBJ whole genome shotgun (WGS) entry which is preliminary data.</text>
</comment>
<gene>
    <name evidence="1" type="ORF">S01H1_52741</name>
</gene>
<accession>X0VJT7</accession>
<evidence type="ECO:0000313" key="1">
    <source>
        <dbReference type="EMBL" id="GAG18490.1"/>
    </source>
</evidence>
<feature type="non-terminal residue" evidence="1">
    <location>
        <position position="1"/>
    </location>
</feature>
<name>X0VJT7_9ZZZZ</name>
<dbReference type="EMBL" id="BARS01034107">
    <property type="protein sequence ID" value="GAG18490.1"/>
    <property type="molecule type" value="Genomic_DNA"/>
</dbReference>
<proteinExistence type="predicted"/>
<dbReference type="AlphaFoldDB" id="X0VJT7"/>
<protein>
    <recommendedName>
        <fullName evidence="2">HEPN domain-containing protein</fullName>
    </recommendedName>
</protein>
<sequence length="77" mass="8740">ARIFIERALEEKRLPAAMAKEAAEALARYSRSKLFSVGDHQYQPDFTDGWRKRTRQLYATAARVAAALARREKGSKS</sequence>
<reference evidence="1" key="1">
    <citation type="journal article" date="2014" name="Front. Microbiol.">
        <title>High frequency of phylogenetically diverse reductive dehalogenase-homologous genes in deep subseafloor sedimentary metagenomes.</title>
        <authorList>
            <person name="Kawai M."/>
            <person name="Futagami T."/>
            <person name="Toyoda A."/>
            <person name="Takaki Y."/>
            <person name="Nishi S."/>
            <person name="Hori S."/>
            <person name="Arai W."/>
            <person name="Tsubouchi T."/>
            <person name="Morono Y."/>
            <person name="Uchiyama I."/>
            <person name="Ito T."/>
            <person name="Fujiyama A."/>
            <person name="Inagaki F."/>
            <person name="Takami H."/>
        </authorList>
    </citation>
    <scope>NUCLEOTIDE SEQUENCE</scope>
    <source>
        <strain evidence="1">Expedition CK06-06</strain>
    </source>
</reference>